<dbReference type="Proteomes" id="UP000076512">
    <property type="component" value="Unassembled WGS sequence"/>
</dbReference>
<dbReference type="OrthoDB" id="4533212at2"/>
<proteinExistence type="predicted"/>
<organism evidence="2 3">
    <name type="scientific">Nocardia terpenica</name>
    <dbReference type="NCBI Taxonomy" id="455432"/>
    <lineage>
        <taxon>Bacteria</taxon>
        <taxon>Bacillati</taxon>
        <taxon>Actinomycetota</taxon>
        <taxon>Actinomycetes</taxon>
        <taxon>Mycobacteriales</taxon>
        <taxon>Nocardiaceae</taxon>
        <taxon>Nocardia</taxon>
    </lineage>
</organism>
<dbReference type="RefSeq" id="WP_067579930.1">
    <property type="nucleotide sequence ID" value="NZ_JABMCZ010000002.1"/>
</dbReference>
<protein>
    <recommendedName>
        <fullName evidence="4">PPE domain-containing protein</fullName>
    </recommendedName>
</protein>
<gene>
    <name evidence="2" type="ORF">AWN90_10875</name>
</gene>
<feature type="region of interest" description="Disordered" evidence="1">
    <location>
        <begin position="25"/>
        <end position="55"/>
    </location>
</feature>
<feature type="compositionally biased region" description="Polar residues" evidence="1">
    <location>
        <begin position="340"/>
        <end position="349"/>
    </location>
</feature>
<feature type="compositionally biased region" description="Low complexity" evidence="1">
    <location>
        <begin position="323"/>
        <end position="335"/>
    </location>
</feature>
<evidence type="ECO:0000313" key="2">
    <source>
        <dbReference type="EMBL" id="KZM68382.1"/>
    </source>
</evidence>
<sequence length="477" mass="48252">MGWFGLHSPKDLAEWAANLVQLGTGHAGQAKAERQDQDRRDREDEAARQWDPARAGANAGFDALKAEHGGGFDPAVLVGDKREPFPAWAHQKIWNALNDAASPVAAAKINDAAQGWRDLGYKTKQFADEFSNGVAQDVEQMMQGRSAGAFIDATRTFCSDVGKLSVAQQLVARGMALHGDYLGQAKDSVPQPEKSGGFTDMVIDHLPFQGYFKGSQYRAEEAEKDAQRVMTDVYQANVVRDVDPTRPVLPTPSNPVNGPGVPDPGTSFGGQQQDGRGGGTTPAGTGGQPPGAAGTGSGSGDGSGLGAEGAKENSPGSDTNQDPASTNPSSTTTPAGMASSDPSAGNTRQGIPGLGSPTGQPSTVGSGGLSGVGGLPGFGDGRGAGGGSGSGTGGRAGTPGRSVPGAKISGEPTAARAAARLGQPGAPGSPGGVPPGARGKGDEEREVKKKDYLVYDRGSELLGELPPALPPGGVIGE</sequence>
<comment type="caution">
    <text evidence="2">The sequence shown here is derived from an EMBL/GenBank/DDBJ whole genome shotgun (WGS) entry which is preliminary data.</text>
</comment>
<feature type="compositionally biased region" description="Basic and acidic residues" evidence="1">
    <location>
        <begin position="31"/>
        <end position="48"/>
    </location>
</feature>
<evidence type="ECO:0000313" key="3">
    <source>
        <dbReference type="Proteomes" id="UP000076512"/>
    </source>
</evidence>
<dbReference type="STRING" id="455432.AWN90_10875"/>
<feature type="region of interest" description="Disordered" evidence="1">
    <location>
        <begin position="241"/>
        <end position="452"/>
    </location>
</feature>
<dbReference type="AlphaFoldDB" id="A0A164HC60"/>
<name>A0A164HC60_9NOCA</name>
<feature type="compositionally biased region" description="Basic and acidic residues" evidence="1">
    <location>
        <begin position="439"/>
        <end position="452"/>
    </location>
</feature>
<evidence type="ECO:0000256" key="1">
    <source>
        <dbReference type="SAM" id="MobiDB-lite"/>
    </source>
</evidence>
<evidence type="ECO:0008006" key="4">
    <source>
        <dbReference type="Google" id="ProtNLM"/>
    </source>
</evidence>
<feature type="compositionally biased region" description="Gly residues" evidence="1">
    <location>
        <begin position="275"/>
        <end position="307"/>
    </location>
</feature>
<feature type="compositionally biased region" description="Gly residues" evidence="1">
    <location>
        <begin position="365"/>
        <end position="397"/>
    </location>
</feature>
<keyword evidence="3" id="KW-1185">Reference proteome</keyword>
<reference evidence="2 3" key="1">
    <citation type="submission" date="2016-04" db="EMBL/GenBank/DDBJ databases">
        <authorList>
            <person name="Evans L.H."/>
            <person name="Alamgir A."/>
            <person name="Owens N."/>
            <person name="Weber N.D."/>
            <person name="Virtaneva K."/>
            <person name="Barbian K."/>
            <person name="Babar A."/>
            <person name="Rosenke K."/>
        </authorList>
    </citation>
    <scope>NUCLEOTIDE SEQUENCE [LARGE SCALE GENOMIC DNA]</scope>
    <source>
        <strain evidence="2 3">IFM 0406</strain>
    </source>
</reference>
<accession>A0A164HC60</accession>
<feature type="compositionally biased region" description="Low complexity" evidence="1">
    <location>
        <begin position="254"/>
        <end position="274"/>
    </location>
</feature>
<dbReference type="EMBL" id="LWGR01000021">
    <property type="protein sequence ID" value="KZM68382.1"/>
    <property type="molecule type" value="Genomic_DNA"/>
</dbReference>